<proteinExistence type="inferred from homology"/>
<evidence type="ECO:0000256" key="1">
    <source>
        <dbReference type="ARBA" id="ARBA00007162"/>
    </source>
</evidence>
<evidence type="ECO:0000256" key="2">
    <source>
        <dbReference type="ARBA" id="ARBA00022729"/>
    </source>
</evidence>
<name>A0A1M7SX67_9BRAD</name>
<dbReference type="NCBIfam" id="TIGR01098">
    <property type="entry name" value="3A0109s03R"/>
    <property type="match status" value="1"/>
</dbReference>
<dbReference type="GO" id="GO:0043190">
    <property type="term" value="C:ATP-binding cassette (ABC) transporter complex"/>
    <property type="evidence" value="ECO:0007669"/>
    <property type="project" value="InterPro"/>
</dbReference>
<organism evidence="3 4">
    <name type="scientific">Bradyrhizobium erythrophlei</name>
    <dbReference type="NCBI Taxonomy" id="1437360"/>
    <lineage>
        <taxon>Bacteria</taxon>
        <taxon>Pseudomonadati</taxon>
        <taxon>Pseudomonadota</taxon>
        <taxon>Alphaproteobacteria</taxon>
        <taxon>Hyphomicrobiales</taxon>
        <taxon>Nitrobacteraceae</taxon>
        <taxon>Bradyrhizobium</taxon>
    </lineage>
</organism>
<dbReference type="EMBL" id="LT670849">
    <property type="protein sequence ID" value="SHN63077.1"/>
    <property type="molecule type" value="Genomic_DNA"/>
</dbReference>
<dbReference type="Gene3D" id="3.40.190.10">
    <property type="entry name" value="Periplasmic binding protein-like II"/>
    <property type="match status" value="2"/>
</dbReference>
<keyword evidence="4" id="KW-1185">Reference proteome</keyword>
<dbReference type="Proteomes" id="UP000184096">
    <property type="component" value="Chromosome I"/>
</dbReference>
<evidence type="ECO:0000313" key="3">
    <source>
        <dbReference type="EMBL" id="SHN63077.1"/>
    </source>
</evidence>
<comment type="similarity">
    <text evidence="1">Belongs to the phosphate/phosphite/phosphonate binding protein family.</text>
</comment>
<dbReference type="Pfam" id="PF12974">
    <property type="entry name" value="Phosphonate-bd"/>
    <property type="match status" value="1"/>
</dbReference>
<keyword evidence="2" id="KW-0732">Signal</keyword>
<dbReference type="InterPro" id="IPR005770">
    <property type="entry name" value="PhnD"/>
</dbReference>
<accession>A0A1M7SX67</accession>
<dbReference type="RefSeq" id="WP_072816373.1">
    <property type="nucleotide sequence ID" value="NZ_LT670849.1"/>
</dbReference>
<evidence type="ECO:0000313" key="4">
    <source>
        <dbReference type="Proteomes" id="UP000184096"/>
    </source>
</evidence>
<reference evidence="4" key="1">
    <citation type="submission" date="2016-11" db="EMBL/GenBank/DDBJ databases">
        <authorList>
            <person name="Varghese N."/>
            <person name="Submissions S."/>
        </authorList>
    </citation>
    <scope>NUCLEOTIDE SEQUENCE [LARGE SCALE GENOMIC DNA]</scope>
    <source>
        <strain evidence="4">GAS401</strain>
    </source>
</reference>
<dbReference type="SUPFAM" id="SSF53850">
    <property type="entry name" value="Periplasmic binding protein-like II"/>
    <property type="match status" value="1"/>
</dbReference>
<dbReference type="GO" id="GO:0055085">
    <property type="term" value="P:transmembrane transport"/>
    <property type="evidence" value="ECO:0007669"/>
    <property type="project" value="InterPro"/>
</dbReference>
<dbReference type="PANTHER" id="PTHR35841:SF1">
    <property type="entry name" value="PHOSPHONATES-BINDING PERIPLASMIC PROTEIN"/>
    <property type="match status" value="1"/>
</dbReference>
<dbReference type="PANTHER" id="PTHR35841">
    <property type="entry name" value="PHOSPHONATES-BINDING PERIPLASMIC PROTEIN"/>
    <property type="match status" value="1"/>
</dbReference>
<sequence length="291" mass="31393">MKRRSFLVAFTVGGLSLAFDHASGQSAPNPAKLRVALLPDENASTIIQNAAPLKAYLEHSLGKDIELVVTTDYSSMIEAMRFGRIEVAYFGPLSYVLAKSKAPEIEPFAVGVSKGSPTYKSVIIARADGPVKTLADIRGKMVGFGDFASTSSHLIPRALLARDGLIGDTDYKYVLLGAHDAVARAVQSGQVQAGGLSQEIFKSLVAKGSIDGDKLIILAESDPIPNYPITMQGYLAPEFKVSIRKAFLELNDKDILKTFRAEGFVATDDHAYDILRETAKLLDLDLAKFKG</sequence>
<dbReference type="AlphaFoldDB" id="A0A1M7SX67"/>
<dbReference type="OrthoDB" id="9802896at2"/>
<gene>
    <name evidence="3" type="ORF">SAMN05444170_0384</name>
</gene>
<protein>
    <submittedName>
        <fullName evidence="3">Phosphonate transport system substrate-binding protein</fullName>
    </submittedName>
</protein>